<comment type="caution">
    <text evidence="1">The sequence shown here is derived from an EMBL/GenBank/DDBJ whole genome shotgun (WGS) entry which is preliminary data.</text>
</comment>
<reference evidence="1 2" key="1">
    <citation type="journal article" date="2019" name="Int. J. Syst. Evol. Microbiol.">
        <title>The Global Catalogue of Microorganisms (GCM) 10K type strain sequencing project: providing services to taxonomists for standard genome sequencing and annotation.</title>
        <authorList>
            <consortium name="The Broad Institute Genomics Platform"/>
            <consortium name="The Broad Institute Genome Sequencing Center for Infectious Disease"/>
            <person name="Wu L."/>
            <person name="Ma J."/>
        </authorList>
    </citation>
    <scope>NUCLEOTIDE SEQUENCE [LARGE SCALE GENOMIC DNA]</scope>
    <source>
        <strain evidence="1 2">NBRC 111368</strain>
    </source>
</reference>
<evidence type="ECO:0000313" key="2">
    <source>
        <dbReference type="Proteomes" id="UP001596328"/>
    </source>
</evidence>
<keyword evidence="2" id="KW-1185">Reference proteome</keyword>
<evidence type="ECO:0000313" key="1">
    <source>
        <dbReference type="EMBL" id="MFC6723408.1"/>
    </source>
</evidence>
<sequence>MRDDLSAEQEFTVLINKVMVKGIQDGADPDQMAKICLNTARELYDHYGAGADYGNYLEFVTSAGFEFAEVEEWFDEVEGRTWRDDE</sequence>
<proteinExistence type="predicted"/>
<dbReference type="AlphaFoldDB" id="A0ABD5RWM3"/>
<gene>
    <name evidence="1" type="ORF">ACFQE1_03160</name>
</gene>
<protein>
    <submittedName>
        <fullName evidence="1">Uncharacterized protein</fullName>
    </submittedName>
</protein>
<name>A0ABD5RWM3_9EURY</name>
<dbReference type="Proteomes" id="UP001596328">
    <property type="component" value="Unassembled WGS sequence"/>
</dbReference>
<accession>A0ABD5RWM3</accession>
<dbReference type="EMBL" id="JBHSWU010000016">
    <property type="protein sequence ID" value="MFC6723408.1"/>
    <property type="molecule type" value="Genomic_DNA"/>
</dbReference>
<organism evidence="1 2">
    <name type="scientific">Halobium palmae</name>
    <dbReference type="NCBI Taxonomy" id="1776492"/>
    <lineage>
        <taxon>Archaea</taxon>
        <taxon>Methanobacteriati</taxon>
        <taxon>Methanobacteriota</taxon>
        <taxon>Stenosarchaea group</taxon>
        <taxon>Halobacteria</taxon>
        <taxon>Halobacteriales</taxon>
        <taxon>Haloferacaceae</taxon>
        <taxon>Halobium</taxon>
    </lineage>
</organism>